<dbReference type="KEGG" id="trg:TRUGW13939_06926"/>
<dbReference type="Gene3D" id="1.10.10.60">
    <property type="entry name" value="Homeodomain-like"/>
    <property type="match status" value="1"/>
</dbReference>
<dbReference type="AlphaFoldDB" id="A0A7H8R065"/>
<dbReference type="OrthoDB" id="2240312at2759"/>
<keyword evidence="3" id="KW-1185">Reference proteome</keyword>
<dbReference type="GO" id="GO:0006361">
    <property type="term" value="P:transcription initiation at RNA polymerase I promoter"/>
    <property type="evidence" value="ECO:0007669"/>
    <property type="project" value="TreeGrafter"/>
</dbReference>
<evidence type="ECO:0008006" key="4">
    <source>
        <dbReference type="Google" id="ProtNLM"/>
    </source>
</evidence>
<dbReference type="SUPFAM" id="SSF46689">
    <property type="entry name" value="Homeodomain-like"/>
    <property type="match status" value="1"/>
</dbReference>
<evidence type="ECO:0000313" key="3">
    <source>
        <dbReference type="Proteomes" id="UP000509510"/>
    </source>
</evidence>
<dbReference type="Proteomes" id="UP000509510">
    <property type="component" value="Chromosome IV"/>
</dbReference>
<accession>A0A7H8R065</accession>
<sequence length="642" mass="73487">MSTNENDSGIDQDYDYIFGPFQNAAAHYSSDSWRGSSPDLPQGDKNDEVAPEHAQAAVEEGGKEYQEQEKEDHQVGEEEEEEEESVEGEEWIDESSEDEAGRERYYQGSRQAILSKSVLRQNQRQCLTKECVKAYQTLLNDMHVDADYEPNTPEEELSLVTTKVGLTQWTKREEDNFFIALARKGKNSVEKITQHVQSKSQLEVQEYISLLQNAVQETGEENQDELIRSFDIPAAVEISEETDEVLDHLAEHVSILDQRTKSIEGREKHGRDTWLIDSKTASRIDDGDEPDKPDALKPGISSVAELFDLTEWVRLSRKIFMNSGTSRFEDNWRNLAFKDESPSLTADAFTDLHDHAMSITRHLVEISLLFAQDRLARVLHVEHERQVKKSDVLKALSALNMKPNAFHHFIGVARRLQLDVADISNKRGRNNRYLSYDEVEKVLSRKRRHGSARSRRGSVSRGRTSGKSERNFDEDDDLYLSPHLSESEMAEGEGSDEEVLSVLDDDDQFHSSIEDINQSRIHAAEHEASDDDHCRTEAEAETEIERHIDEYTEFIDQEASKDDELALRQLLQCPEIDDLPPIVKAEQDEAPPMPEVESKKRHNDDVDWKDGLVYQAEWEAFGPNLQQVDEAIAKNHKKRRLE</sequence>
<evidence type="ECO:0000313" key="2">
    <source>
        <dbReference type="EMBL" id="QKX59784.1"/>
    </source>
</evidence>
<dbReference type="GO" id="GO:0000182">
    <property type="term" value="F:rDNA binding"/>
    <property type="evidence" value="ECO:0007669"/>
    <property type="project" value="TreeGrafter"/>
</dbReference>
<dbReference type="GO" id="GO:0042790">
    <property type="term" value="P:nucleolar large rRNA transcription by RNA polymerase I"/>
    <property type="evidence" value="ECO:0007669"/>
    <property type="project" value="InterPro"/>
</dbReference>
<feature type="region of interest" description="Disordered" evidence="1">
    <location>
        <begin position="28"/>
        <end position="102"/>
    </location>
</feature>
<feature type="compositionally biased region" description="Basic and acidic residues" evidence="1">
    <location>
        <begin position="60"/>
        <end position="76"/>
    </location>
</feature>
<dbReference type="PANTHER" id="PTHR28079">
    <property type="entry name" value="RNA POLYMERASE I-SPECIFIC TRANSCRIPTION INITIATION FACTOR RRN5"/>
    <property type="match status" value="1"/>
</dbReference>
<reference evidence="3" key="1">
    <citation type="submission" date="2020-06" db="EMBL/GenBank/DDBJ databases">
        <title>A chromosome-scale genome assembly of Talaromyces rugulosus W13939.</title>
        <authorList>
            <person name="Wang B."/>
            <person name="Guo L."/>
            <person name="Ye K."/>
            <person name="Wang L."/>
        </authorList>
    </citation>
    <scope>NUCLEOTIDE SEQUENCE [LARGE SCALE GENOMIC DNA]</scope>
    <source>
        <strain evidence="3">W13939</strain>
    </source>
</reference>
<feature type="compositionally biased region" description="Acidic residues" evidence="1">
    <location>
        <begin position="77"/>
        <end position="98"/>
    </location>
</feature>
<evidence type="ECO:0000256" key="1">
    <source>
        <dbReference type="SAM" id="MobiDB-lite"/>
    </source>
</evidence>
<dbReference type="InterPro" id="IPR039601">
    <property type="entry name" value="Rrn5"/>
</dbReference>
<dbReference type="RefSeq" id="XP_035345961.1">
    <property type="nucleotide sequence ID" value="XM_035490068.1"/>
</dbReference>
<name>A0A7H8R065_TALRU</name>
<dbReference type="GeneID" id="55994419"/>
<gene>
    <name evidence="2" type="ORF">TRUGW13939_06926</name>
</gene>
<proteinExistence type="predicted"/>
<dbReference type="EMBL" id="CP055901">
    <property type="protein sequence ID" value="QKX59784.1"/>
    <property type="molecule type" value="Genomic_DNA"/>
</dbReference>
<dbReference type="PANTHER" id="PTHR28079:SF1">
    <property type="entry name" value="RNA POLYMERASE I-SPECIFIC TRANSCRIPTION INITIATION FACTOR RRN5"/>
    <property type="match status" value="1"/>
</dbReference>
<dbReference type="GO" id="GO:0001181">
    <property type="term" value="F:RNA polymerase I general transcription initiation factor activity"/>
    <property type="evidence" value="ECO:0007669"/>
    <property type="project" value="TreeGrafter"/>
</dbReference>
<feature type="compositionally biased region" description="Basic and acidic residues" evidence="1">
    <location>
        <begin position="42"/>
        <end position="51"/>
    </location>
</feature>
<feature type="region of interest" description="Disordered" evidence="1">
    <location>
        <begin position="445"/>
        <end position="478"/>
    </location>
</feature>
<dbReference type="InterPro" id="IPR009057">
    <property type="entry name" value="Homeodomain-like_sf"/>
</dbReference>
<dbReference type="GO" id="GO:0000500">
    <property type="term" value="C:RNA polymerase I upstream activating factor complex"/>
    <property type="evidence" value="ECO:0007669"/>
    <property type="project" value="InterPro"/>
</dbReference>
<protein>
    <recommendedName>
        <fullName evidence="4">Myb-like domain-containing protein</fullName>
    </recommendedName>
</protein>
<organism evidence="2 3">
    <name type="scientific">Talaromyces rugulosus</name>
    <name type="common">Penicillium rugulosum</name>
    <dbReference type="NCBI Taxonomy" id="121627"/>
    <lineage>
        <taxon>Eukaryota</taxon>
        <taxon>Fungi</taxon>
        <taxon>Dikarya</taxon>
        <taxon>Ascomycota</taxon>
        <taxon>Pezizomycotina</taxon>
        <taxon>Eurotiomycetes</taxon>
        <taxon>Eurotiomycetidae</taxon>
        <taxon>Eurotiales</taxon>
        <taxon>Trichocomaceae</taxon>
        <taxon>Talaromyces</taxon>
        <taxon>Talaromyces sect. Islandici</taxon>
    </lineage>
</organism>
<feature type="compositionally biased region" description="Basic residues" evidence="1">
    <location>
        <begin position="445"/>
        <end position="458"/>
    </location>
</feature>